<proteinExistence type="inferred from homology"/>
<dbReference type="Pfam" id="PF00107">
    <property type="entry name" value="ADH_zinc_N"/>
    <property type="match status" value="1"/>
</dbReference>
<dbReference type="InterPro" id="IPR013154">
    <property type="entry name" value="ADH-like_N"/>
</dbReference>
<dbReference type="EC" id="1.1.1.1" evidence="6"/>
<keyword evidence="2 4" id="KW-0862">Zinc</keyword>
<dbReference type="InterPro" id="IPR011032">
    <property type="entry name" value="GroES-like_sf"/>
</dbReference>
<dbReference type="InterPro" id="IPR050129">
    <property type="entry name" value="Zn_alcohol_dh"/>
</dbReference>
<dbReference type="SUPFAM" id="SSF51735">
    <property type="entry name" value="NAD(P)-binding Rossmann-fold domains"/>
    <property type="match status" value="1"/>
</dbReference>
<evidence type="ECO:0000256" key="2">
    <source>
        <dbReference type="ARBA" id="ARBA00022833"/>
    </source>
</evidence>
<name>C5BK68_TERTT</name>
<dbReference type="InterPro" id="IPR020843">
    <property type="entry name" value="ER"/>
</dbReference>
<gene>
    <name evidence="6" type="ordered locus">TERTU_2315</name>
</gene>
<dbReference type="STRING" id="377629.TERTU_2315"/>
<evidence type="ECO:0000256" key="3">
    <source>
        <dbReference type="ARBA" id="ARBA00023002"/>
    </source>
</evidence>
<dbReference type="Pfam" id="PF08240">
    <property type="entry name" value="ADH_N"/>
    <property type="match status" value="1"/>
</dbReference>
<accession>C5BK68</accession>
<evidence type="ECO:0000313" key="6">
    <source>
        <dbReference type="EMBL" id="ACR11075.1"/>
    </source>
</evidence>
<dbReference type="RefSeq" id="WP_015817187.1">
    <property type="nucleotide sequence ID" value="NC_012997.1"/>
</dbReference>
<keyword evidence="7" id="KW-1185">Reference proteome</keyword>
<evidence type="ECO:0000256" key="1">
    <source>
        <dbReference type="ARBA" id="ARBA00022723"/>
    </source>
</evidence>
<dbReference type="Gene3D" id="3.90.180.10">
    <property type="entry name" value="Medium-chain alcohol dehydrogenases, catalytic domain"/>
    <property type="match status" value="1"/>
</dbReference>
<dbReference type="SUPFAM" id="SSF50129">
    <property type="entry name" value="GroES-like"/>
    <property type="match status" value="1"/>
</dbReference>
<keyword evidence="3 6" id="KW-0560">Oxidoreductase</keyword>
<keyword evidence="1 4" id="KW-0479">Metal-binding</keyword>
<dbReference type="OrthoDB" id="9773078at2"/>
<dbReference type="Proteomes" id="UP000009080">
    <property type="component" value="Chromosome"/>
</dbReference>
<dbReference type="eggNOG" id="COG1063">
    <property type="taxonomic scope" value="Bacteria"/>
</dbReference>
<dbReference type="KEGG" id="ttu:TERTU_2315"/>
<dbReference type="InterPro" id="IPR013149">
    <property type="entry name" value="ADH-like_C"/>
</dbReference>
<comment type="cofactor">
    <cofactor evidence="4">
        <name>Zn(2+)</name>
        <dbReference type="ChEBI" id="CHEBI:29105"/>
    </cofactor>
</comment>
<dbReference type="GO" id="GO:0008270">
    <property type="term" value="F:zinc ion binding"/>
    <property type="evidence" value="ECO:0007669"/>
    <property type="project" value="InterPro"/>
</dbReference>
<dbReference type="EMBL" id="CP001614">
    <property type="protein sequence ID" value="ACR11075.1"/>
    <property type="molecule type" value="Genomic_DNA"/>
</dbReference>
<dbReference type="InterPro" id="IPR036291">
    <property type="entry name" value="NAD(P)-bd_dom_sf"/>
</dbReference>
<dbReference type="GO" id="GO:0004022">
    <property type="term" value="F:alcohol dehydrogenase (NAD+) activity"/>
    <property type="evidence" value="ECO:0007669"/>
    <property type="project" value="UniProtKB-EC"/>
</dbReference>
<dbReference type="AlphaFoldDB" id="C5BK68"/>
<dbReference type="SMART" id="SM00829">
    <property type="entry name" value="PKS_ER"/>
    <property type="match status" value="1"/>
</dbReference>
<sequence>MSTTEISAAYYKGSKQFEIAKIMAPPPLAGEVQIRTAYVGICGTDLHAFHGRMDTRIGCNRIIGHEMSGIVENVGEGVRHLKPGQHVVVRPLAHCSECPACKSGLQHICHNLKFLGLDTDGAFQQLWTVPEYTVHQIPESLPLECAALIEPVSVACHGVSRSRLQAGENVLVIGGGPIGLLIAMVAKHAGGNIIISEVSEARLAIAKKLGFKVLNPSQQDIVASVMTETNARGVDVIFEVSGTQPGVDTMTKIAASRARIVMTAIHSEKRPIDLFQFFWREIELIGARVYTHEDYEKAIELVTNGAIDTGTIITDVGSLENIQQAFEALEGNPTAMKSLIKVADW</sequence>
<feature type="domain" description="Enoyl reductase (ER)" evidence="5">
    <location>
        <begin position="13"/>
        <end position="314"/>
    </location>
</feature>
<comment type="similarity">
    <text evidence="4">Belongs to the zinc-containing alcohol dehydrogenase family.</text>
</comment>
<dbReference type="PANTHER" id="PTHR43401">
    <property type="entry name" value="L-THREONINE 3-DEHYDROGENASE"/>
    <property type="match status" value="1"/>
</dbReference>
<evidence type="ECO:0000313" key="7">
    <source>
        <dbReference type="Proteomes" id="UP000009080"/>
    </source>
</evidence>
<evidence type="ECO:0000259" key="5">
    <source>
        <dbReference type="SMART" id="SM00829"/>
    </source>
</evidence>
<evidence type="ECO:0000256" key="4">
    <source>
        <dbReference type="RuleBase" id="RU361277"/>
    </source>
</evidence>
<dbReference type="PROSITE" id="PS00059">
    <property type="entry name" value="ADH_ZINC"/>
    <property type="match status" value="1"/>
</dbReference>
<reference evidence="6 7" key="1">
    <citation type="journal article" date="2009" name="PLoS ONE">
        <title>The complete genome of Teredinibacter turnerae T7901: an intracellular endosymbiont of marine wood-boring bivalves (shipworms).</title>
        <authorList>
            <person name="Yang J.C."/>
            <person name="Madupu R."/>
            <person name="Durkin A.S."/>
            <person name="Ekborg N.A."/>
            <person name="Pedamallu C.S."/>
            <person name="Hostetler J.B."/>
            <person name="Radune D."/>
            <person name="Toms B.S."/>
            <person name="Henrissat B."/>
            <person name="Coutinho P.M."/>
            <person name="Schwarz S."/>
            <person name="Field L."/>
            <person name="Trindade-Silva A.E."/>
            <person name="Soares C.A.G."/>
            <person name="Elshahawi S."/>
            <person name="Hanora A."/>
            <person name="Schmidt E.W."/>
            <person name="Haygood M.G."/>
            <person name="Posfai J."/>
            <person name="Benner J."/>
            <person name="Madinger C."/>
            <person name="Nove J."/>
            <person name="Anton B."/>
            <person name="Chaudhary K."/>
            <person name="Foster J."/>
            <person name="Holman A."/>
            <person name="Kumar S."/>
            <person name="Lessard P.A."/>
            <person name="Luyten Y.A."/>
            <person name="Slatko B."/>
            <person name="Wood N."/>
            <person name="Wu B."/>
            <person name="Teplitski M."/>
            <person name="Mougous J.D."/>
            <person name="Ward N."/>
            <person name="Eisen J.A."/>
            <person name="Badger J.H."/>
            <person name="Distel D.L."/>
        </authorList>
    </citation>
    <scope>NUCLEOTIDE SEQUENCE [LARGE SCALE GENOMIC DNA]</scope>
    <source>
        <strain evidence="7">ATCC 39867 / T7901</strain>
    </source>
</reference>
<dbReference type="PANTHER" id="PTHR43401:SF2">
    <property type="entry name" value="L-THREONINE 3-DEHYDROGENASE"/>
    <property type="match status" value="1"/>
</dbReference>
<protein>
    <submittedName>
        <fullName evidence="6">Alcohol dehydrogenase GroES domain protein</fullName>
        <ecNumber evidence="6">1.1.1.1</ecNumber>
    </submittedName>
</protein>
<dbReference type="Gene3D" id="3.40.50.720">
    <property type="entry name" value="NAD(P)-binding Rossmann-like Domain"/>
    <property type="match status" value="1"/>
</dbReference>
<organism evidence="6 7">
    <name type="scientific">Teredinibacter turnerae (strain ATCC 39867 / T7901)</name>
    <dbReference type="NCBI Taxonomy" id="377629"/>
    <lineage>
        <taxon>Bacteria</taxon>
        <taxon>Pseudomonadati</taxon>
        <taxon>Pseudomonadota</taxon>
        <taxon>Gammaproteobacteria</taxon>
        <taxon>Cellvibrionales</taxon>
        <taxon>Cellvibrionaceae</taxon>
        <taxon>Teredinibacter</taxon>
    </lineage>
</organism>
<dbReference type="InterPro" id="IPR002328">
    <property type="entry name" value="ADH_Zn_CS"/>
</dbReference>
<dbReference type="HOGENOM" id="CLU_026673_11_0_6"/>